<feature type="transmembrane region" description="Helical" evidence="1">
    <location>
        <begin position="173"/>
        <end position="200"/>
    </location>
</feature>
<dbReference type="Proteomes" id="UP001283361">
    <property type="component" value="Unassembled WGS sequence"/>
</dbReference>
<proteinExistence type="predicted"/>
<feature type="transmembrane region" description="Helical" evidence="1">
    <location>
        <begin position="220"/>
        <end position="239"/>
    </location>
</feature>
<keyword evidence="1" id="KW-0472">Membrane</keyword>
<comment type="caution">
    <text evidence="2">The sequence shown here is derived from an EMBL/GenBank/DDBJ whole genome shotgun (WGS) entry which is preliminary data.</text>
</comment>
<evidence type="ECO:0000313" key="3">
    <source>
        <dbReference type="Proteomes" id="UP001283361"/>
    </source>
</evidence>
<sequence length="271" mass="30902">METRAHLKEEADKEARPSRNQIFLGWATREIGLKTRLDMLREVLALGDENRSPGSAGLFSTLTHDVFSPCLIMSLDNISFSLTLLAFSFYSYKSWTHGLLLYTDSSVLCTVIVPNEAAMRALTFLDHVMFLYLPSLAFLFFDLGLLCCVCFHKRCLCRQKATDDVYWRRRVEVLNMVVFNTVLYQALVLPKAVSMCHAWLQGRWALVNREAADEVVISRLLQLTFYLFFVISPTAPFFISRKFRRSAFLLISSGCSKSISNMTAIRPASHL</sequence>
<keyword evidence="3" id="KW-1185">Reference proteome</keyword>
<evidence type="ECO:0000256" key="1">
    <source>
        <dbReference type="SAM" id="Phobius"/>
    </source>
</evidence>
<feature type="transmembrane region" description="Helical" evidence="1">
    <location>
        <begin position="129"/>
        <end position="152"/>
    </location>
</feature>
<feature type="transmembrane region" description="Helical" evidence="1">
    <location>
        <begin position="66"/>
        <end position="87"/>
    </location>
</feature>
<name>A0AAE1E5M0_9GAST</name>
<dbReference type="AlphaFoldDB" id="A0AAE1E5M0"/>
<evidence type="ECO:0000313" key="2">
    <source>
        <dbReference type="EMBL" id="KAK3793708.1"/>
    </source>
</evidence>
<gene>
    <name evidence="2" type="ORF">RRG08_015405</name>
</gene>
<protein>
    <submittedName>
        <fullName evidence="2">Uncharacterized protein</fullName>
    </submittedName>
</protein>
<accession>A0AAE1E5M0</accession>
<organism evidence="2 3">
    <name type="scientific">Elysia crispata</name>
    <name type="common">lettuce slug</name>
    <dbReference type="NCBI Taxonomy" id="231223"/>
    <lineage>
        <taxon>Eukaryota</taxon>
        <taxon>Metazoa</taxon>
        <taxon>Spiralia</taxon>
        <taxon>Lophotrochozoa</taxon>
        <taxon>Mollusca</taxon>
        <taxon>Gastropoda</taxon>
        <taxon>Heterobranchia</taxon>
        <taxon>Euthyneura</taxon>
        <taxon>Panpulmonata</taxon>
        <taxon>Sacoglossa</taxon>
        <taxon>Placobranchoidea</taxon>
        <taxon>Plakobranchidae</taxon>
        <taxon>Elysia</taxon>
    </lineage>
</organism>
<keyword evidence="1" id="KW-1133">Transmembrane helix</keyword>
<keyword evidence="1" id="KW-0812">Transmembrane</keyword>
<reference evidence="2" key="1">
    <citation type="journal article" date="2023" name="G3 (Bethesda)">
        <title>A reference genome for the long-term kleptoplast-retaining sea slug Elysia crispata morphotype clarki.</title>
        <authorList>
            <person name="Eastman K.E."/>
            <person name="Pendleton A.L."/>
            <person name="Shaikh M.A."/>
            <person name="Suttiyut T."/>
            <person name="Ogas R."/>
            <person name="Tomko P."/>
            <person name="Gavelis G."/>
            <person name="Widhalm J.R."/>
            <person name="Wisecaver J.H."/>
        </authorList>
    </citation>
    <scope>NUCLEOTIDE SEQUENCE</scope>
    <source>
        <strain evidence="2">ECLA1</strain>
    </source>
</reference>
<dbReference type="EMBL" id="JAWDGP010001181">
    <property type="protein sequence ID" value="KAK3793708.1"/>
    <property type="molecule type" value="Genomic_DNA"/>
</dbReference>